<reference evidence="2 3" key="1">
    <citation type="submission" date="2019-02" db="EMBL/GenBank/DDBJ databases">
        <title>Deep-cultivation of Planctomycetes and their phenomic and genomic characterization uncovers novel biology.</title>
        <authorList>
            <person name="Wiegand S."/>
            <person name="Jogler M."/>
            <person name="Boedeker C."/>
            <person name="Pinto D."/>
            <person name="Vollmers J."/>
            <person name="Rivas-Marin E."/>
            <person name="Kohn T."/>
            <person name="Peeters S.H."/>
            <person name="Heuer A."/>
            <person name="Rast P."/>
            <person name="Oberbeckmann S."/>
            <person name="Bunk B."/>
            <person name="Jeske O."/>
            <person name="Meyerdierks A."/>
            <person name="Storesund J.E."/>
            <person name="Kallscheuer N."/>
            <person name="Luecker S."/>
            <person name="Lage O.M."/>
            <person name="Pohl T."/>
            <person name="Merkel B.J."/>
            <person name="Hornburger P."/>
            <person name="Mueller R.-W."/>
            <person name="Bruemmer F."/>
            <person name="Labrenz M."/>
            <person name="Spormann A.M."/>
            <person name="Op Den Camp H."/>
            <person name="Overmann J."/>
            <person name="Amann R."/>
            <person name="Jetten M.S.M."/>
            <person name="Mascher T."/>
            <person name="Medema M.H."/>
            <person name="Devos D.P."/>
            <person name="Kaster A.-K."/>
            <person name="Ovreas L."/>
            <person name="Rohde M."/>
            <person name="Galperin M.Y."/>
            <person name="Jogler C."/>
        </authorList>
    </citation>
    <scope>NUCLEOTIDE SEQUENCE [LARGE SCALE GENOMIC DNA]</scope>
    <source>
        <strain evidence="2 3">Pan54</strain>
    </source>
</reference>
<evidence type="ECO:0000313" key="3">
    <source>
        <dbReference type="Proteomes" id="UP000316095"/>
    </source>
</evidence>
<protein>
    <submittedName>
        <fullName evidence="2">Uncharacterized protein</fullName>
    </submittedName>
</protein>
<keyword evidence="1" id="KW-0472">Membrane</keyword>
<feature type="transmembrane region" description="Helical" evidence="1">
    <location>
        <begin position="73"/>
        <end position="93"/>
    </location>
</feature>
<name>A0A5C5XFX3_9PLAN</name>
<feature type="transmembrane region" description="Helical" evidence="1">
    <location>
        <begin position="35"/>
        <end position="53"/>
    </location>
</feature>
<dbReference type="Proteomes" id="UP000316095">
    <property type="component" value="Unassembled WGS sequence"/>
</dbReference>
<evidence type="ECO:0000256" key="1">
    <source>
        <dbReference type="SAM" id="Phobius"/>
    </source>
</evidence>
<proteinExistence type="predicted"/>
<gene>
    <name evidence="2" type="ORF">Pan54_26540</name>
</gene>
<comment type="caution">
    <text evidence="2">The sequence shown here is derived from an EMBL/GenBank/DDBJ whole genome shotgun (WGS) entry which is preliminary data.</text>
</comment>
<keyword evidence="1" id="KW-1133">Transmembrane helix</keyword>
<keyword evidence="3" id="KW-1185">Reference proteome</keyword>
<evidence type="ECO:0000313" key="2">
    <source>
        <dbReference type="EMBL" id="TWT61917.1"/>
    </source>
</evidence>
<sequence length="210" mass="25142">MNRPEPPSGHQFRIEENDSAMTFAWKHRPNDPIRFLFGGYYFVFGIIFIFMSYSDFSRAFYNQENTFDIFRMLGPFIFLIFFPLVMLLAYLFLKRNRLENIAFSEQQLIFQDGKGPISVVNFHWLGKKRHNFNPISFVFSKAKSYSFNRSDVDRIILEGFGQQQRLRFDDGAIRVEIGEYLREPEREWLFEEIQQWRSQVGQTQPDKINN</sequence>
<organism evidence="2 3">
    <name type="scientific">Rubinisphaera italica</name>
    <dbReference type="NCBI Taxonomy" id="2527969"/>
    <lineage>
        <taxon>Bacteria</taxon>
        <taxon>Pseudomonadati</taxon>
        <taxon>Planctomycetota</taxon>
        <taxon>Planctomycetia</taxon>
        <taxon>Planctomycetales</taxon>
        <taxon>Planctomycetaceae</taxon>
        <taxon>Rubinisphaera</taxon>
    </lineage>
</organism>
<keyword evidence="1" id="KW-0812">Transmembrane</keyword>
<dbReference type="EMBL" id="SJPG01000001">
    <property type="protein sequence ID" value="TWT61917.1"/>
    <property type="molecule type" value="Genomic_DNA"/>
</dbReference>
<accession>A0A5C5XFX3</accession>
<dbReference type="AlphaFoldDB" id="A0A5C5XFX3"/>